<keyword evidence="1" id="KW-0472">Membrane</keyword>
<feature type="transmembrane region" description="Helical" evidence="1">
    <location>
        <begin position="35"/>
        <end position="57"/>
    </location>
</feature>
<reference evidence="2 3" key="1">
    <citation type="submission" date="2017-04" db="EMBL/GenBank/DDBJ databases">
        <title>Staphylococcus agnetis, a potential pathogen in the broiler production.</title>
        <authorList>
            <person name="Poulsen L."/>
        </authorList>
    </citation>
    <scope>NUCLEOTIDE SEQUENCE [LARGE SCALE GENOMIC DNA]</scope>
    <source>
        <strain evidence="2 3">723_310714_2_2_spleen</strain>
    </source>
</reference>
<gene>
    <name evidence="2" type="ORF">B9M88_05515</name>
</gene>
<evidence type="ECO:0008006" key="4">
    <source>
        <dbReference type="Google" id="ProtNLM"/>
    </source>
</evidence>
<dbReference type="EMBL" id="NEFX01000010">
    <property type="protein sequence ID" value="OTW31385.1"/>
    <property type="molecule type" value="Genomic_DNA"/>
</dbReference>
<evidence type="ECO:0000256" key="1">
    <source>
        <dbReference type="SAM" id="Phobius"/>
    </source>
</evidence>
<sequence>MIKSKILFITVPLLLMMIIYILVEVLSYIKLSSLNLYMLVISFISLFATFGGAYFGAKISGEYTIKAAYKQIEENKKMIKQKADFLIEDVMVSAVSKINSFRPWDFGTPFKLTIDNKKHSFMPTFTETEYKRVDDYYLNELDEILKDIKTFRLSETFFYLNSFERERFNNFYHNLEEALSTLKLLNHLIDEKYSQDNIQFKHNREILSHSLNKVYTYKAEIINAKINKHEK</sequence>
<protein>
    <recommendedName>
        <fullName evidence="4">5-bromo-4-chloroindolyl phosphate hydrolase</fullName>
    </recommendedName>
</protein>
<organism evidence="2 3">
    <name type="scientific">Staphylococcus agnetis</name>
    <dbReference type="NCBI Taxonomy" id="985762"/>
    <lineage>
        <taxon>Bacteria</taxon>
        <taxon>Bacillati</taxon>
        <taxon>Bacillota</taxon>
        <taxon>Bacilli</taxon>
        <taxon>Bacillales</taxon>
        <taxon>Staphylococcaceae</taxon>
        <taxon>Staphylococcus</taxon>
    </lineage>
</organism>
<evidence type="ECO:0000313" key="3">
    <source>
        <dbReference type="Proteomes" id="UP000195208"/>
    </source>
</evidence>
<name>A0ABX3Z628_9STAP</name>
<keyword evidence="3" id="KW-1185">Reference proteome</keyword>
<keyword evidence="1" id="KW-1133">Transmembrane helix</keyword>
<comment type="caution">
    <text evidence="2">The sequence shown here is derived from an EMBL/GenBank/DDBJ whole genome shotgun (WGS) entry which is preliminary data.</text>
</comment>
<keyword evidence="1" id="KW-0812">Transmembrane</keyword>
<accession>A0ABX3Z628</accession>
<dbReference type="Proteomes" id="UP000195208">
    <property type="component" value="Unassembled WGS sequence"/>
</dbReference>
<proteinExistence type="predicted"/>
<feature type="transmembrane region" description="Helical" evidence="1">
    <location>
        <begin position="7"/>
        <end position="29"/>
    </location>
</feature>
<dbReference type="RefSeq" id="WP_060552222.1">
    <property type="nucleotide sequence ID" value="NZ_CP009623.1"/>
</dbReference>
<evidence type="ECO:0000313" key="2">
    <source>
        <dbReference type="EMBL" id="OTW31385.1"/>
    </source>
</evidence>